<feature type="chain" id="PRO_5045779161" evidence="2">
    <location>
        <begin position="27"/>
        <end position="1143"/>
    </location>
</feature>
<dbReference type="Proteomes" id="UP001058860">
    <property type="component" value="Chromosome"/>
</dbReference>
<gene>
    <name evidence="3" type="ORF">LRS13_01485</name>
</gene>
<reference evidence="4" key="1">
    <citation type="submission" date="2021-11" db="EMBL/GenBank/DDBJ databases">
        <title>Cultivation dependent microbiological survey of springs from the worlds oldest radium mine currently devoted to the extraction of radon-saturated water.</title>
        <authorList>
            <person name="Kapinusova G."/>
            <person name="Smrhova T."/>
            <person name="Strejcek M."/>
            <person name="Suman J."/>
            <person name="Jani K."/>
            <person name="Pajer P."/>
            <person name="Uhlik O."/>
        </authorList>
    </citation>
    <scope>NUCLEOTIDE SEQUENCE [LARGE SCALE GENOMIC DNA]</scope>
    <source>
        <strain evidence="4">J379</strain>
    </source>
</reference>
<feature type="region of interest" description="Disordered" evidence="1">
    <location>
        <begin position="40"/>
        <end position="88"/>
    </location>
</feature>
<evidence type="ECO:0000313" key="4">
    <source>
        <dbReference type="Proteomes" id="UP001058860"/>
    </source>
</evidence>
<keyword evidence="2" id="KW-0732">Signal</keyword>
<evidence type="ECO:0000313" key="3">
    <source>
        <dbReference type="EMBL" id="UUY04231.1"/>
    </source>
</evidence>
<proteinExistence type="predicted"/>
<evidence type="ECO:0000256" key="2">
    <source>
        <dbReference type="SAM" id="SignalP"/>
    </source>
</evidence>
<dbReference type="EMBL" id="CP088295">
    <property type="protein sequence ID" value="UUY04231.1"/>
    <property type="molecule type" value="Genomic_DNA"/>
</dbReference>
<accession>A0ABY5PHY7</accession>
<feature type="signal peptide" evidence="2">
    <location>
        <begin position="1"/>
        <end position="26"/>
    </location>
</feature>
<protein>
    <submittedName>
        <fullName evidence="3">Uncharacterized protein</fullName>
    </submittedName>
</protein>
<sequence>MSTSRALLAVALVALATALAPAPASAATVLPDRATLALPHADEPAQLPATAAQRRPRALTTPGYTPPRRVPRTRAPTPPAPVSIGTGQWPDIHVDAAGTSHIVWNEDQIGETPDVTHYCRLPRGAKGCDNPNPTPMPISVPYASDDAGPKITQIGSQLVVLSHRYPSIVRHPDGQDRDRTTYAWTSSDGGTTWTGPGIVGTVIPSGDATLTGGANPRIAVITSAFTGGTLVQVLDAGNFTSKSAVLSTSTDLYEGAVAPEGDGIVAAFSEAVGPITLRRWSGAGDVTDPATWSSTQVPGELPRLAGGPAGTFLLSREGAWNVRNVTGGTAGAPTVISPRDVAQTRAFAQDPSGGLHAAFSTGASPQKITLASAGPSGFWRGYEAAAANAIDELELGAAADGGGVLVHRRDPTGTFSGEIAATAFGTLAPTGQPGAGGLAGTGIPGGFAGCLEAGFADVKLAPLAGCLLESTDPAFPGAFVSSGEVEFLGLILRPVGDTKIVFDPRKRTLNTTGRVKIILRGSAIGEIELADLKLNVQLGSNAGQSLFKGVKLPKGANIKGFPIDADFDIKIAGNGVNIPVSLKLPKALGGISASATLRAEMGRGAVLQSFAFSVGRIPLGPLEIEALNVSYDGTANRWSGTAGLKLPLGALKLSVSFVDGRFDRGEVDLRFPRPGITVFPKVYFLGVTGAFSPDPLSVSVGASFGAIYTPPPADVFAVELDGRLTLSVVNGGAQFKFDGVERIFNIQVGTGTALATTDGYASIRGEFGIDLEVVALDGSASFWVDGPSAQFAGTFDTNTRVFGIPITGAKGTLSTKGVAGCIRVPVPAPPDTFAPGYAGVGYKWGGPGELIFGDTCDMSAYQVPRPAGRAAQAGGPQSFSLAGGVKTANVLVRGESAAPLVDVIAPDGRRITPLGYKAPGGDPVVSAVPTGKATVVVLTKPPAGTWQIVPRDGSPPVTGLAISRDVDPIRVTGKVERWTSGRVLRYRVTGPAGTRVQLTERSSAGERPLKTVGRGSGVLRFSSPPGPAGLRTIVATPVGDPSPANAPKTVARYRTAATWRPAAPARATISGARVSWPGVTGAKRYLVRATLANGRTVARTTTRTSLKVPGAGRSNGVRSATVITIDRYQRTSVTRRAKVRAKR</sequence>
<keyword evidence="4" id="KW-1185">Reference proteome</keyword>
<evidence type="ECO:0000256" key="1">
    <source>
        <dbReference type="SAM" id="MobiDB-lite"/>
    </source>
</evidence>
<dbReference type="RefSeq" id="WP_353864723.1">
    <property type="nucleotide sequence ID" value="NZ_CP088295.1"/>
</dbReference>
<organism evidence="3 4">
    <name type="scientific">Svornostia abyssi</name>
    <dbReference type="NCBI Taxonomy" id="2898438"/>
    <lineage>
        <taxon>Bacteria</taxon>
        <taxon>Bacillati</taxon>
        <taxon>Actinomycetota</taxon>
        <taxon>Thermoleophilia</taxon>
        <taxon>Solirubrobacterales</taxon>
        <taxon>Baekduiaceae</taxon>
        <taxon>Svornostia</taxon>
    </lineage>
</organism>
<name>A0ABY5PHY7_9ACTN</name>